<dbReference type="RefSeq" id="WP_152584941.1">
    <property type="nucleotide sequence ID" value="NZ_CP045423.1"/>
</dbReference>
<feature type="compositionally biased region" description="Pro residues" evidence="1">
    <location>
        <begin position="293"/>
        <end position="303"/>
    </location>
</feature>
<dbReference type="Pfam" id="PF17038">
    <property type="entry name" value="CBP_BcsN"/>
    <property type="match status" value="1"/>
</dbReference>
<evidence type="ECO:0000313" key="3">
    <source>
        <dbReference type="Proteomes" id="UP000325614"/>
    </source>
</evidence>
<gene>
    <name evidence="2" type="primary">bcsN</name>
    <name evidence="2" type="ORF">GDR74_03130</name>
</gene>
<evidence type="ECO:0000313" key="2">
    <source>
        <dbReference type="EMBL" id="QFU15295.1"/>
    </source>
</evidence>
<dbReference type="AlphaFoldDB" id="A0A5P9JVT2"/>
<feature type="compositionally biased region" description="Pro residues" evidence="1">
    <location>
        <begin position="269"/>
        <end position="285"/>
    </location>
</feature>
<protein>
    <submittedName>
        <fullName evidence="2">Cellulose biosynthesis protein BcsN</fullName>
    </submittedName>
</protein>
<evidence type="ECO:0000256" key="1">
    <source>
        <dbReference type="SAM" id="MobiDB-lite"/>
    </source>
</evidence>
<organism evidence="2 3">
    <name type="scientific">Microvirga thermotolerans</name>
    <dbReference type="NCBI Taxonomy" id="2651334"/>
    <lineage>
        <taxon>Bacteria</taxon>
        <taxon>Pseudomonadati</taxon>
        <taxon>Pseudomonadota</taxon>
        <taxon>Alphaproteobacteria</taxon>
        <taxon>Hyphomicrobiales</taxon>
        <taxon>Methylobacteriaceae</taxon>
        <taxon>Microvirga</taxon>
    </lineage>
</organism>
<keyword evidence="3" id="KW-1185">Reference proteome</keyword>
<feature type="region of interest" description="Disordered" evidence="1">
    <location>
        <begin position="1"/>
        <end position="23"/>
    </location>
</feature>
<dbReference type="KEGG" id="mico:GDR74_03130"/>
<reference evidence="2 3" key="1">
    <citation type="submission" date="2019-10" db="EMBL/GenBank/DDBJ databases">
        <title>Isolation, Identification of Microvirga thermotolerans HR1, a novel thermophilic bacterium and Comparative Genomics of the genus Microvirga.</title>
        <authorList>
            <person name="Li J."/>
            <person name="Zhang W."/>
            <person name="Lin M."/>
            <person name="Wang J."/>
        </authorList>
    </citation>
    <scope>NUCLEOTIDE SEQUENCE [LARGE SCALE GENOMIC DNA]</scope>
    <source>
        <strain evidence="2 3">HR1</strain>
    </source>
</reference>
<dbReference type="InterPro" id="IPR031482">
    <property type="entry name" value="CBP_BcsN"/>
</dbReference>
<proteinExistence type="predicted"/>
<name>A0A5P9JVT2_9HYPH</name>
<dbReference type="EMBL" id="CP045423">
    <property type="protein sequence ID" value="QFU15295.1"/>
    <property type="molecule type" value="Genomic_DNA"/>
</dbReference>
<accession>A0A5P9JVT2</accession>
<dbReference type="Proteomes" id="UP000325614">
    <property type="component" value="Chromosome"/>
</dbReference>
<sequence length="319" mass="33870">MLFHIGITSTVPDARPRRDGPRGSARRVVGAFKALSIAIPAVLAGCSTQSELRFATPMTEVPASKALILPPPGGPAVVAVLQRTYRNGVSQEIALSTASAAVGQNAFYVSLVNDLEVPSENDDVLKIRPISPDRIQSEMDERVPGVDMRTSLFYVQNKYGPFGFATGRSAAGDVCLYAWQRIEPNKPAILTPGGIVSVRLRLCDADATEEQLLRTMYAFTISAYYSSVGWNPYGEPPPVPPHLGGLDAPLFPIGMAAGAATDFGLGTRSPPPAERMAPAPRPAAPRPRARPVPSAPLPSAPPAEPRRPLEGYPVVPPPP</sequence>
<feature type="region of interest" description="Disordered" evidence="1">
    <location>
        <begin position="262"/>
        <end position="319"/>
    </location>
</feature>